<reference evidence="1 2" key="1">
    <citation type="submission" date="2013-03" db="EMBL/GenBank/DDBJ databases">
        <title>The Genome Sequence of Phialophora europaea CBS 101466.</title>
        <authorList>
            <consortium name="The Broad Institute Genomics Platform"/>
            <person name="Cuomo C."/>
            <person name="de Hoog S."/>
            <person name="Gorbushina A."/>
            <person name="Walker B."/>
            <person name="Young S.K."/>
            <person name="Zeng Q."/>
            <person name="Gargeya S."/>
            <person name="Fitzgerald M."/>
            <person name="Haas B."/>
            <person name="Abouelleil A."/>
            <person name="Allen A.W."/>
            <person name="Alvarado L."/>
            <person name="Arachchi H.M."/>
            <person name="Berlin A.M."/>
            <person name="Chapman S.B."/>
            <person name="Gainer-Dewar J."/>
            <person name="Goldberg J."/>
            <person name="Griggs A."/>
            <person name="Gujja S."/>
            <person name="Hansen M."/>
            <person name="Howarth C."/>
            <person name="Imamovic A."/>
            <person name="Ireland A."/>
            <person name="Larimer J."/>
            <person name="McCowan C."/>
            <person name="Murphy C."/>
            <person name="Pearson M."/>
            <person name="Poon T.W."/>
            <person name="Priest M."/>
            <person name="Roberts A."/>
            <person name="Saif S."/>
            <person name="Shea T."/>
            <person name="Sisk P."/>
            <person name="Sykes S."/>
            <person name="Wortman J."/>
            <person name="Nusbaum C."/>
            <person name="Birren B."/>
        </authorList>
    </citation>
    <scope>NUCLEOTIDE SEQUENCE [LARGE SCALE GENOMIC DNA]</scope>
    <source>
        <strain evidence="1 2">CBS 101466</strain>
    </source>
</reference>
<dbReference type="GeneID" id="19970415"/>
<name>W2RX91_CYPE1</name>
<protein>
    <submittedName>
        <fullName evidence="1">Uncharacterized protein</fullName>
    </submittedName>
</protein>
<dbReference type="Proteomes" id="UP000030752">
    <property type="component" value="Unassembled WGS sequence"/>
</dbReference>
<accession>W2RX91</accession>
<evidence type="ECO:0000313" key="2">
    <source>
        <dbReference type="Proteomes" id="UP000030752"/>
    </source>
</evidence>
<dbReference type="RefSeq" id="XP_008715650.1">
    <property type="nucleotide sequence ID" value="XM_008717428.1"/>
</dbReference>
<evidence type="ECO:0000313" key="1">
    <source>
        <dbReference type="EMBL" id="ETN41141.1"/>
    </source>
</evidence>
<dbReference type="VEuPathDB" id="FungiDB:HMPREF1541_03076"/>
<keyword evidence="2" id="KW-1185">Reference proteome</keyword>
<sequence length="51" mass="5762">MLGLFLPFLRPALPPPFQTPSPRRPTSIKVQHTQNTVPVAQPYHHCNSFPV</sequence>
<proteinExistence type="predicted"/>
<dbReference type="EMBL" id="KB822719">
    <property type="protein sequence ID" value="ETN41141.1"/>
    <property type="molecule type" value="Genomic_DNA"/>
</dbReference>
<dbReference type="InParanoid" id="W2RX91"/>
<dbReference type="HOGENOM" id="CLU_3106289_0_0_1"/>
<gene>
    <name evidence="1" type="ORF">HMPREF1541_03076</name>
</gene>
<organism evidence="1 2">
    <name type="scientific">Cyphellophora europaea (strain CBS 101466)</name>
    <name type="common">Phialophora europaea</name>
    <dbReference type="NCBI Taxonomy" id="1220924"/>
    <lineage>
        <taxon>Eukaryota</taxon>
        <taxon>Fungi</taxon>
        <taxon>Dikarya</taxon>
        <taxon>Ascomycota</taxon>
        <taxon>Pezizomycotina</taxon>
        <taxon>Eurotiomycetes</taxon>
        <taxon>Chaetothyriomycetidae</taxon>
        <taxon>Chaetothyriales</taxon>
        <taxon>Cyphellophoraceae</taxon>
        <taxon>Cyphellophora</taxon>
    </lineage>
</organism>
<dbReference type="AlphaFoldDB" id="W2RX91"/>